<organism evidence="3 4">
    <name type="scientific">Solanum verrucosum</name>
    <dbReference type="NCBI Taxonomy" id="315347"/>
    <lineage>
        <taxon>Eukaryota</taxon>
        <taxon>Viridiplantae</taxon>
        <taxon>Streptophyta</taxon>
        <taxon>Embryophyta</taxon>
        <taxon>Tracheophyta</taxon>
        <taxon>Spermatophyta</taxon>
        <taxon>Magnoliopsida</taxon>
        <taxon>eudicotyledons</taxon>
        <taxon>Gunneridae</taxon>
        <taxon>Pentapetalae</taxon>
        <taxon>asterids</taxon>
        <taxon>lamiids</taxon>
        <taxon>Solanales</taxon>
        <taxon>Solanaceae</taxon>
        <taxon>Solanoideae</taxon>
        <taxon>Solaneae</taxon>
        <taxon>Solanum</taxon>
    </lineage>
</organism>
<feature type="domain" description="Retrotransposon gag" evidence="2">
    <location>
        <begin position="5"/>
        <end position="68"/>
    </location>
</feature>
<dbReference type="AlphaFoldDB" id="A0AAF0ZJR1"/>
<dbReference type="Proteomes" id="UP001234989">
    <property type="component" value="Chromosome 8"/>
</dbReference>
<proteinExistence type="predicted"/>
<evidence type="ECO:0000313" key="4">
    <source>
        <dbReference type="Proteomes" id="UP001234989"/>
    </source>
</evidence>
<dbReference type="InterPro" id="IPR005162">
    <property type="entry name" value="Retrotrans_gag_dom"/>
</dbReference>
<protein>
    <recommendedName>
        <fullName evidence="2">Retrotransposon gag domain-containing protein</fullName>
    </recommendedName>
</protein>
<accession>A0AAF0ZJR1</accession>
<dbReference type="Pfam" id="PF03732">
    <property type="entry name" value="Retrotrans_gag"/>
    <property type="match status" value="1"/>
</dbReference>
<name>A0AAF0ZJR1_SOLVR</name>
<evidence type="ECO:0000259" key="2">
    <source>
        <dbReference type="Pfam" id="PF03732"/>
    </source>
</evidence>
<sequence>MGPIEWERLKSAFLDRFFPLEMREALVLEFIKFRQGNMSVKEYALRFTQFSKYAPSLVADSRSRMSKCQGKEDKPKTKAKAAPTLAKNYPRAHDQWS</sequence>
<dbReference type="EMBL" id="CP133619">
    <property type="protein sequence ID" value="WMV41567.1"/>
    <property type="molecule type" value="Genomic_DNA"/>
</dbReference>
<reference evidence="3" key="1">
    <citation type="submission" date="2023-08" db="EMBL/GenBank/DDBJ databases">
        <title>A de novo genome assembly of Solanum verrucosum Schlechtendal, a Mexican diploid species geographically isolated from the other diploid A-genome species in potato relatives.</title>
        <authorList>
            <person name="Hosaka K."/>
        </authorList>
    </citation>
    <scope>NUCLEOTIDE SEQUENCE</scope>
    <source>
        <tissue evidence="3">Young leaves</tissue>
    </source>
</reference>
<feature type="region of interest" description="Disordered" evidence="1">
    <location>
        <begin position="62"/>
        <end position="97"/>
    </location>
</feature>
<evidence type="ECO:0000313" key="3">
    <source>
        <dbReference type="EMBL" id="WMV41567.1"/>
    </source>
</evidence>
<keyword evidence="4" id="KW-1185">Reference proteome</keyword>
<gene>
    <name evidence="3" type="ORF">MTR67_034952</name>
</gene>
<evidence type="ECO:0000256" key="1">
    <source>
        <dbReference type="SAM" id="MobiDB-lite"/>
    </source>
</evidence>